<dbReference type="Pfam" id="PF01422">
    <property type="entry name" value="zf-NF-X1"/>
    <property type="match status" value="7"/>
</dbReference>
<evidence type="ECO:0000256" key="4">
    <source>
        <dbReference type="ARBA" id="ARBA00022737"/>
    </source>
</evidence>
<keyword evidence="3" id="KW-0479">Metal-binding</keyword>
<dbReference type="SMART" id="SM00438">
    <property type="entry name" value="ZnF_NFX"/>
    <property type="match status" value="9"/>
</dbReference>
<evidence type="ECO:0000256" key="9">
    <source>
        <dbReference type="ARBA" id="ARBA00023242"/>
    </source>
</evidence>
<organism evidence="12 13">
    <name type="scientific">Jaapia argillacea MUCL 33604</name>
    <dbReference type="NCBI Taxonomy" id="933084"/>
    <lineage>
        <taxon>Eukaryota</taxon>
        <taxon>Fungi</taxon>
        <taxon>Dikarya</taxon>
        <taxon>Basidiomycota</taxon>
        <taxon>Agaricomycotina</taxon>
        <taxon>Agaricomycetes</taxon>
        <taxon>Agaricomycetidae</taxon>
        <taxon>Jaapiales</taxon>
        <taxon>Jaapiaceae</taxon>
        <taxon>Jaapia</taxon>
    </lineage>
</organism>
<dbReference type="STRING" id="933084.A0A067Q2K6"/>
<dbReference type="InterPro" id="IPR034078">
    <property type="entry name" value="NFX1_fam"/>
</dbReference>
<evidence type="ECO:0000313" key="12">
    <source>
        <dbReference type="EMBL" id="KDQ60370.1"/>
    </source>
</evidence>
<dbReference type="AlphaFoldDB" id="A0A067Q2K6"/>
<dbReference type="PANTHER" id="PTHR12360">
    <property type="entry name" value="NUCLEAR TRANSCRIPTION FACTOR, X-BOX BINDING 1 NFX1"/>
    <property type="match status" value="1"/>
</dbReference>
<dbReference type="GO" id="GO:0005634">
    <property type="term" value="C:nucleus"/>
    <property type="evidence" value="ECO:0007669"/>
    <property type="project" value="UniProtKB-SubCell"/>
</dbReference>
<keyword evidence="5" id="KW-0863">Zinc-finger</keyword>
<evidence type="ECO:0000259" key="11">
    <source>
        <dbReference type="PROSITE" id="PS51061"/>
    </source>
</evidence>
<dbReference type="GO" id="GO:0000122">
    <property type="term" value="P:negative regulation of transcription by RNA polymerase II"/>
    <property type="evidence" value="ECO:0007669"/>
    <property type="project" value="TreeGrafter"/>
</dbReference>
<accession>A0A067Q2K6</accession>
<feature type="region of interest" description="Disordered" evidence="10">
    <location>
        <begin position="998"/>
        <end position="1117"/>
    </location>
</feature>
<evidence type="ECO:0000256" key="1">
    <source>
        <dbReference type="ARBA" id="ARBA00004123"/>
    </source>
</evidence>
<evidence type="ECO:0000313" key="13">
    <source>
        <dbReference type="Proteomes" id="UP000027265"/>
    </source>
</evidence>
<feature type="compositionally biased region" description="Basic residues" evidence="10">
    <location>
        <begin position="8"/>
        <end position="18"/>
    </location>
</feature>
<dbReference type="SMART" id="SM00393">
    <property type="entry name" value="R3H"/>
    <property type="match status" value="1"/>
</dbReference>
<keyword evidence="8" id="KW-0804">Transcription</keyword>
<evidence type="ECO:0000256" key="2">
    <source>
        <dbReference type="ARBA" id="ARBA00007269"/>
    </source>
</evidence>
<dbReference type="CDD" id="cd06008">
    <property type="entry name" value="NF-X1-zinc-finger"/>
    <property type="match status" value="5"/>
</dbReference>
<feature type="compositionally biased region" description="Pro residues" evidence="10">
    <location>
        <begin position="1053"/>
        <end position="1070"/>
    </location>
</feature>
<comment type="subcellular location">
    <subcellularLocation>
        <location evidence="1">Nucleus</location>
    </subcellularLocation>
</comment>
<dbReference type="PROSITE" id="PS51061">
    <property type="entry name" value="R3H"/>
    <property type="match status" value="1"/>
</dbReference>
<dbReference type="HOGENOM" id="CLU_005714_3_0_1"/>
<gene>
    <name evidence="12" type="ORF">JAAARDRAFT_32765</name>
</gene>
<dbReference type="InParanoid" id="A0A067Q2K6"/>
<feature type="compositionally biased region" description="Basic and acidic residues" evidence="10">
    <location>
        <begin position="202"/>
        <end position="215"/>
    </location>
</feature>
<comment type="similarity">
    <text evidence="2">Belongs to the NFX1 family.</text>
</comment>
<evidence type="ECO:0000256" key="3">
    <source>
        <dbReference type="ARBA" id="ARBA00022723"/>
    </source>
</evidence>
<dbReference type="GO" id="GO:0008270">
    <property type="term" value="F:zinc ion binding"/>
    <property type="evidence" value="ECO:0007669"/>
    <property type="project" value="UniProtKB-KW"/>
</dbReference>
<dbReference type="InterPro" id="IPR000967">
    <property type="entry name" value="Znf_NFX1"/>
</dbReference>
<name>A0A067Q2K6_9AGAM</name>
<dbReference type="GO" id="GO:0000977">
    <property type="term" value="F:RNA polymerase II transcription regulatory region sequence-specific DNA binding"/>
    <property type="evidence" value="ECO:0007669"/>
    <property type="project" value="TreeGrafter"/>
</dbReference>
<keyword evidence="7" id="KW-0805">Transcription regulation</keyword>
<feature type="compositionally biased region" description="Gly residues" evidence="10">
    <location>
        <begin position="141"/>
        <end position="152"/>
    </location>
</feature>
<keyword evidence="13" id="KW-1185">Reference proteome</keyword>
<dbReference type="InterPro" id="IPR036867">
    <property type="entry name" value="R3H_dom_sf"/>
</dbReference>
<dbReference type="InterPro" id="IPR001374">
    <property type="entry name" value="R3H_dom"/>
</dbReference>
<dbReference type="EMBL" id="KL197714">
    <property type="protein sequence ID" value="KDQ60370.1"/>
    <property type="molecule type" value="Genomic_DNA"/>
</dbReference>
<evidence type="ECO:0000256" key="7">
    <source>
        <dbReference type="ARBA" id="ARBA00023015"/>
    </source>
</evidence>
<dbReference type="Pfam" id="PF01424">
    <property type="entry name" value="R3H"/>
    <property type="match status" value="1"/>
</dbReference>
<reference evidence="13" key="1">
    <citation type="journal article" date="2014" name="Proc. Natl. Acad. Sci. U.S.A.">
        <title>Extensive sampling of basidiomycete genomes demonstrates inadequacy of the white-rot/brown-rot paradigm for wood decay fungi.</title>
        <authorList>
            <person name="Riley R."/>
            <person name="Salamov A.A."/>
            <person name="Brown D.W."/>
            <person name="Nagy L.G."/>
            <person name="Floudas D."/>
            <person name="Held B.W."/>
            <person name="Levasseur A."/>
            <person name="Lombard V."/>
            <person name="Morin E."/>
            <person name="Otillar R."/>
            <person name="Lindquist E.A."/>
            <person name="Sun H."/>
            <person name="LaButti K.M."/>
            <person name="Schmutz J."/>
            <person name="Jabbour D."/>
            <person name="Luo H."/>
            <person name="Baker S.E."/>
            <person name="Pisabarro A.G."/>
            <person name="Walton J.D."/>
            <person name="Blanchette R.A."/>
            <person name="Henrissat B."/>
            <person name="Martin F."/>
            <person name="Cullen D."/>
            <person name="Hibbett D.S."/>
            <person name="Grigoriev I.V."/>
        </authorList>
    </citation>
    <scope>NUCLEOTIDE SEQUENCE [LARGE SCALE GENOMIC DNA]</scope>
    <source>
        <strain evidence="13">MUCL 33604</strain>
    </source>
</reference>
<dbReference type="Proteomes" id="UP000027265">
    <property type="component" value="Unassembled WGS sequence"/>
</dbReference>
<dbReference type="GO" id="GO:0000981">
    <property type="term" value="F:DNA-binding transcription factor activity, RNA polymerase II-specific"/>
    <property type="evidence" value="ECO:0007669"/>
    <property type="project" value="TreeGrafter"/>
</dbReference>
<dbReference type="PANTHER" id="PTHR12360:SF12">
    <property type="entry name" value="TRANSCRIPTIONAL REPRESSOR NF-X1"/>
    <property type="match status" value="1"/>
</dbReference>
<evidence type="ECO:0000256" key="8">
    <source>
        <dbReference type="ARBA" id="ARBA00023163"/>
    </source>
</evidence>
<evidence type="ECO:0000256" key="5">
    <source>
        <dbReference type="ARBA" id="ARBA00022771"/>
    </source>
</evidence>
<evidence type="ECO:0000256" key="10">
    <source>
        <dbReference type="SAM" id="MobiDB-lite"/>
    </source>
</evidence>
<feature type="compositionally biased region" description="Low complexity" evidence="10">
    <location>
        <begin position="101"/>
        <end position="120"/>
    </location>
</feature>
<feature type="region of interest" description="Disordered" evidence="10">
    <location>
        <begin position="1"/>
        <end position="215"/>
    </location>
</feature>
<feature type="compositionally biased region" description="Low complexity" evidence="10">
    <location>
        <begin position="1020"/>
        <end position="1041"/>
    </location>
</feature>
<dbReference type="FunCoup" id="A0A067Q2K6">
    <property type="interactions" value="747"/>
</dbReference>
<dbReference type="OrthoDB" id="6512771at2759"/>
<sequence>MPTESNSKPHHPRQRPRRPPREDPHAPNESTGNPVEGGLTPSSRSYDQGRGQPNRRRPRGGQPRGGGSGRGGPSHPSGPVDGNSQARSDSSQLGLPSPSTGNEGAAGSSSLASAPNPSGGRQRRRKPPNTDPNPSSTNWRSGGGIDGGGDTPGGSTRPGSKPGARPGPPQDRPTRRTKFNANLTEPSHPKSNEEPTSTSTKPSDRERYKTAPPKDDLTSILIHNLRTPPYPDCPICFASIHPAQPTWSCSPSLNPSDHKETEENENESGNATAQCCWTTFHLKCIRSWASKSVKEVADAWRARGEDRLGEWRCPGCQSKRTVVPSGYWCFCGSTPDPKPPRLATPHSCSNPCSRPRPLPCTHPCPLACHPGPCPPCQVTIQVPCYCGREIQSYRCSSNLAGRHTSGKPGLMRSDLSCGRKCGRPLGCGNHNCEDACHPGDCPPCSVRPEARCYCGKHTKDLGCGEGIEKECFVLGGEQWVGKFECDDTCGRPFDCGAHTCSKGCHVPSPEPAPCPFSPTHLTHCPCGKHPLIPSEQDAFPPGAILIRTQCTDPIPTCRSTCMKPLSACSHVCSAPCHTGPCPPCSISIVKPCRCGPTTREFPCSYVQNMATNEGEEFRCNKPCQALRACGRHQCNRVCCPLASLASTGKGKGKKKGLGALGDMGLGVGEGGLHECDLVCGKLLGCGNHRCEERDHRGGCPPCLRSSFEEMICHCRRTILEPPIPCGTRMNCTYPCTRPPPPCGHPRAPHACHEDPTPCPPCPFLTSKNCACGKKVVDNVRCSAEKVSCGTPCGKLLGCGFHHCERPCHGDPCGACSAACGKPRKLCLPALHPCTHPCHAPASCPETDPCLAPITITCPCGRIRQPVPCGRNTSNPAGQEATQALKCSNECAIAKRNARLAAALGINTEKQGEKEATYSDELVAFARANAKFCALVEKTFGEFVVSDKRIQVLPHMPPERRKFVHDLAVVYRMDTQLVDQEPHRSVQLIRRIDSRIPNPLLSSIPPTISTPNLGKLADLRATPSQPSRTSSPSYNSVSSAATTGQRRGWTSVVAPPPPPSRSPAPPTPARSPAPGQLRANPPVASQTIRAPVARQPQPEQLGGQLSTENVPDNWEEDA</sequence>
<feature type="compositionally biased region" description="Polar residues" evidence="10">
    <location>
        <begin position="999"/>
        <end position="1011"/>
    </location>
</feature>
<keyword evidence="6" id="KW-0862">Zinc</keyword>
<dbReference type="SUPFAM" id="SSF82708">
    <property type="entry name" value="R3H domain"/>
    <property type="match status" value="1"/>
</dbReference>
<feature type="compositionally biased region" description="Polar residues" evidence="10">
    <location>
        <begin position="82"/>
        <end position="100"/>
    </location>
</feature>
<protein>
    <recommendedName>
        <fullName evidence="11">R3H domain-containing protein</fullName>
    </recommendedName>
</protein>
<evidence type="ECO:0000256" key="6">
    <source>
        <dbReference type="ARBA" id="ARBA00022833"/>
    </source>
</evidence>
<dbReference type="Gene3D" id="3.30.1370.50">
    <property type="entry name" value="R3H-like domain"/>
    <property type="match status" value="1"/>
</dbReference>
<feature type="compositionally biased region" description="Gly residues" evidence="10">
    <location>
        <begin position="62"/>
        <end position="72"/>
    </location>
</feature>
<proteinExistence type="inferred from homology"/>
<keyword evidence="9" id="KW-0539">Nucleus</keyword>
<feature type="domain" description="R3H" evidence="11">
    <location>
        <begin position="925"/>
        <end position="991"/>
    </location>
</feature>
<keyword evidence="4" id="KW-0677">Repeat</keyword>